<feature type="chain" id="PRO_5036473831" description="DOMON domain-containing protein" evidence="7">
    <location>
        <begin position="26"/>
        <end position="243"/>
    </location>
</feature>
<evidence type="ECO:0000313" key="10">
    <source>
        <dbReference type="Proteomes" id="UP000886595"/>
    </source>
</evidence>
<dbReference type="OrthoDB" id="1720670at2759"/>
<dbReference type="PANTHER" id="PTHR23130">
    <property type="entry name" value="CYTOCHROME B561 AND DOMON DOMAIN-CONTAINING PROTEIN"/>
    <property type="match status" value="1"/>
</dbReference>
<reference evidence="9 10" key="1">
    <citation type="submission" date="2020-02" db="EMBL/GenBank/DDBJ databases">
        <authorList>
            <person name="Ma Q."/>
            <person name="Huang Y."/>
            <person name="Song X."/>
            <person name="Pei D."/>
        </authorList>
    </citation>
    <scope>NUCLEOTIDE SEQUENCE [LARGE SCALE GENOMIC DNA]</scope>
    <source>
        <strain evidence="9">Sxm20200214</strain>
        <tissue evidence="9">Leaf</tissue>
    </source>
</reference>
<evidence type="ECO:0000256" key="1">
    <source>
        <dbReference type="ARBA" id="ARBA00004370"/>
    </source>
</evidence>
<dbReference type="CDD" id="cd09629">
    <property type="entry name" value="DOMON_CIL1_like"/>
    <property type="match status" value="1"/>
</dbReference>
<dbReference type="PANTHER" id="PTHR23130:SF180">
    <property type="entry name" value="DOMON DOMAIN-CONTAINING PROTEIN"/>
    <property type="match status" value="1"/>
</dbReference>
<name>A0A8X7QLK3_BRACI</name>
<feature type="domain" description="DOMON" evidence="8">
    <location>
        <begin position="50"/>
        <end position="165"/>
    </location>
</feature>
<dbReference type="Proteomes" id="UP000886595">
    <property type="component" value="Unassembled WGS sequence"/>
</dbReference>
<feature type="region of interest" description="Disordered" evidence="6">
    <location>
        <begin position="194"/>
        <end position="218"/>
    </location>
</feature>
<comment type="subcellular location">
    <subcellularLocation>
        <location evidence="1">Membrane</location>
    </subcellularLocation>
</comment>
<keyword evidence="5" id="KW-0472">Membrane</keyword>
<evidence type="ECO:0000256" key="3">
    <source>
        <dbReference type="ARBA" id="ARBA00022729"/>
    </source>
</evidence>
<keyword evidence="10" id="KW-1185">Reference proteome</keyword>
<keyword evidence="2" id="KW-0813">Transport</keyword>
<gene>
    <name evidence="9" type="ORF">Bca52824_067200</name>
</gene>
<evidence type="ECO:0000256" key="2">
    <source>
        <dbReference type="ARBA" id="ARBA00022448"/>
    </source>
</evidence>
<proteinExistence type="predicted"/>
<keyword evidence="4" id="KW-0249">Electron transport</keyword>
<feature type="signal peptide" evidence="7">
    <location>
        <begin position="1"/>
        <end position="25"/>
    </location>
</feature>
<dbReference type="InterPro" id="IPR005018">
    <property type="entry name" value="DOMON_domain"/>
</dbReference>
<dbReference type="PROSITE" id="PS50836">
    <property type="entry name" value="DOMON"/>
    <property type="match status" value="1"/>
</dbReference>
<comment type="caution">
    <text evidence="9">The sequence shown here is derived from an EMBL/GenBank/DDBJ whole genome shotgun (WGS) entry which is preliminary data.</text>
</comment>
<dbReference type="GO" id="GO:0016020">
    <property type="term" value="C:membrane"/>
    <property type="evidence" value="ECO:0007669"/>
    <property type="project" value="UniProtKB-SubCell"/>
</dbReference>
<sequence>MASHSSLLIVLAVTCFVSLISPAFSQTCSTQNVLTTQKTPFQTCLDLPALDSYLHYTYNATNSSLSVAFVATPSRPTGWIAWAINPTGSGMVGSQAFVALRSGPGEAPVLKTYNITSYSSLVEGRLAFHFWDLRAEALSGNRVVIHTSVKVPAGEDSVNQVWQIGGNVTNGRIGVHPFAPANLGSTSVLRLTGSDAPAAAPGGASTTPPGQAGGPGNAGSMTTNVNLGVSLGVLALLGSIFVL</sequence>
<organism evidence="9 10">
    <name type="scientific">Brassica carinata</name>
    <name type="common">Ethiopian mustard</name>
    <name type="synonym">Abyssinian cabbage</name>
    <dbReference type="NCBI Taxonomy" id="52824"/>
    <lineage>
        <taxon>Eukaryota</taxon>
        <taxon>Viridiplantae</taxon>
        <taxon>Streptophyta</taxon>
        <taxon>Embryophyta</taxon>
        <taxon>Tracheophyta</taxon>
        <taxon>Spermatophyta</taxon>
        <taxon>Magnoliopsida</taxon>
        <taxon>eudicotyledons</taxon>
        <taxon>Gunneridae</taxon>
        <taxon>Pentapetalae</taxon>
        <taxon>rosids</taxon>
        <taxon>malvids</taxon>
        <taxon>Brassicales</taxon>
        <taxon>Brassicaceae</taxon>
        <taxon>Brassiceae</taxon>
        <taxon>Brassica</taxon>
    </lineage>
</organism>
<dbReference type="AlphaFoldDB" id="A0A8X7QLK3"/>
<keyword evidence="3 7" id="KW-0732">Signal</keyword>
<protein>
    <recommendedName>
        <fullName evidence="8">DOMON domain-containing protein</fullName>
    </recommendedName>
</protein>
<evidence type="ECO:0000313" key="9">
    <source>
        <dbReference type="EMBL" id="KAG2272645.1"/>
    </source>
</evidence>
<evidence type="ECO:0000259" key="8">
    <source>
        <dbReference type="PROSITE" id="PS50836"/>
    </source>
</evidence>
<evidence type="ECO:0000256" key="6">
    <source>
        <dbReference type="SAM" id="MobiDB-lite"/>
    </source>
</evidence>
<dbReference type="EMBL" id="JAAMPC010000013">
    <property type="protein sequence ID" value="KAG2272645.1"/>
    <property type="molecule type" value="Genomic_DNA"/>
</dbReference>
<evidence type="ECO:0000256" key="5">
    <source>
        <dbReference type="ARBA" id="ARBA00023136"/>
    </source>
</evidence>
<evidence type="ECO:0000256" key="7">
    <source>
        <dbReference type="SAM" id="SignalP"/>
    </source>
</evidence>
<feature type="compositionally biased region" description="Low complexity" evidence="6">
    <location>
        <begin position="194"/>
        <end position="210"/>
    </location>
</feature>
<dbReference type="InterPro" id="IPR045265">
    <property type="entry name" value="AIR12_DOMON"/>
</dbReference>
<accession>A0A8X7QLK3</accession>
<dbReference type="Pfam" id="PF04526">
    <property type="entry name" value="DUF568"/>
    <property type="match status" value="1"/>
</dbReference>
<evidence type="ECO:0000256" key="4">
    <source>
        <dbReference type="ARBA" id="ARBA00022982"/>
    </source>
</evidence>